<gene>
    <name evidence="12 14" type="primary">dapA</name>
    <name evidence="14" type="ORF">AB5S05_06845</name>
</gene>
<dbReference type="PRINTS" id="PR00146">
    <property type="entry name" value="DHPICSNTHASE"/>
</dbReference>
<evidence type="ECO:0000256" key="3">
    <source>
        <dbReference type="ARBA" id="ARBA00007592"/>
    </source>
</evidence>
<feature type="active site" description="Proton donor/acceptor" evidence="12">
    <location>
        <position position="133"/>
    </location>
</feature>
<reference evidence="14 15" key="1">
    <citation type="submission" date="2024-07" db="EMBL/GenBank/DDBJ databases">
        <authorList>
            <person name="Li M."/>
        </authorList>
    </citation>
    <scope>NUCLEOTIDE SEQUENCE [LARGE SCALE GENOMIC DNA]</scope>
    <source>
        <strain evidence="14 15">25A3E</strain>
    </source>
</reference>
<keyword evidence="8 12" id="KW-0457">Lysine biosynthesis</keyword>
<protein>
    <recommendedName>
        <fullName evidence="4 12">4-hydroxy-tetrahydrodipicolinate synthase</fullName>
        <shortName evidence="12">HTPA synthase</shortName>
        <ecNumber evidence="4 12">4.3.3.7</ecNumber>
    </recommendedName>
</protein>
<proteinExistence type="inferred from homology"/>
<comment type="function">
    <text evidence="1 12">Catalyzes the condensation of (S)-aspartate-beta-semialdehyde [(S)-ASA] and pyruvate to 4-hydroxy-tetrahydrodipicolinate (HTPA).</text>
</comment>
<dbReference type="PANTHER" id="PTHR12128:SF66">
    <property type="entry name" value="4-HYDROXY-2-OXOGLUTARATE ALDOLASE, MITOCHONDRIAL"/>
    <property type="match status" value="1"/>
</dbReference>
<comment type="caution">
    <text evidence="14">The sequence shown here is derived from an EMBL/GenBank/DDBJ whole genome shotgun (WGS) entry which is preliminary data.</text>
</comment>
<dbReference type="RefSeq" id="WP_369286741.1">
    <property type="nucleotide sequence ID" value="NZ_JBFTEG010000003.1"/>
</dbReference>
<dbReference type="SMART" id="SM01130">
    <property type="entry name" value="DHDPS"/>
    <property type="match status" value="1"/>
</dbReference>
<comment type="subunit">
    <text evidence="12">Homodimer.</text>
</comment>
<keyword evidence="7 12" id="KW-0220">Diaminopimelate biosynthesis</keyword>
<evidence type="ECO:0000256" key="12">
    <source>
        <dbReference type="HAMAP-Rule" id="MF_00418"/>
    </source>
</evidence>
<dbReference type="HAMAP" id="MF_00418">
    <property type="entry name" value="DapA"/>
    <property type="match status" value="1"/>
</dbReference>
<evidence type="ECO:0000313" key="14">
    <source>
        <dbReference type="EMBL" id="MEX6501774.1"/>
    </source>
</evidence>
<dbReference type="InterPro" id="IPR013785">
    <property type="entry name" value="Aldolase_TIM"/>
</dbReference>
<keyword evidence="15" id="KW-1185">Reference proteome</keyword>
<comment type="similarity">
    <text evidence="3 12 13">Belongs to the DapA family.</text>
</comment>
<evidence type="ECO:0000256" key="1">
    <source>
        <dbReference type="ARBA" id="ARBA00003294"/>
    </source>
</evidence>
<dbReference type="InterPro" id="IPR020625">
    <property type="entry name" value="Schiff_base-form_aldolases_AS"/>
</dbReference>
<dbReference type="NCBIfam" id="TIGR00674">
    <property type="entry name" value="dapA"/>
    <property type="match status" value="1"/>
</dbReference>
<feature type="site" description="Part of a proton relay during catalysis" evidence="12">
    <location>
        <position position="107"/>
    </location>
</feature>
<comment type="subcellular location">
    <subcellularLocation>
        <location evidence="12">Cytoplasm</location>
    </subcellularLocation>
</comment>
<dbReference type="PROSITE" id="PS00665">
    <property type="entry name" value="DHDPS_1"/>
    <property type="match status" value="1"/>
</dbReference>
<dbReference type="InterPro" id="IPR020624">
    <property type="entry name" value="Schiff_base-form_aldolases_CS"/>
</dbReference>
<keyword evidence="5 12" id="KW-0963">Cytoplasm</keyword>
<evidence type="ECO:0000256" key="7">
    <source>
        <dbReference type="ARBA" id="ARBA00022915"/>
    </source>
</evidence>
<evidence type="ECO:0000256" key="10">
    <source>
        <dbReference type="ARBA" id="ARBA00023270"/>
    </source>
</evidence>
<organism evidence="14 15">
    <name type="scientific">Pseudomonas zhanjiangensis</name>
    <dbReference type="NCBI Taxonomy" id="3239015"/>
    <lineage>
        <taxon>Bacteria</taxon>
        <taxon>Pseudomonadati</taxon>
        <taxon>Pseudomonadota</taxon>
        <taxon>Gammaproteobacteria</taxon>
        <taxon>Pseudomonadales</taxon>
        <taxon>Pseudomonadaceae</taxon>
        <taxon>Pseudomonas</taxon>
    </lineage>
</organism>
<dbReference type="SUPFAM" id="SSF51569">
    <property type="entry name" value="Aldolase"/>
    <property type="match status" value="1"/>
</dbReference>
<evidence type="ECO:0000256" key="11">
    <source>
        <dbReference type="ARBA" id="ARBA00047836"/>
    </source>
</evidence>
<dbReference type="GO" id="GO:0008840">
    <property type="term" value="F:4-hydroxy-tetrahydrodipicolinate synthase activity"/>
    <property type="evidence" value="ECO:0007669"/>
    <property type="project" value="UniProtKB-EC"/>
</dbReference>
<feature type="site" description="Part of a proton relay during catalysis" evidence="12">
    <location>
        <position position="45"/>
    </location>
</feature>
<evidence type="ECO:0000256" key="13">
    <source>
        <dbReference type="PIRNR" id="PIRNR001365"/>
    </source>
</evidence>
<comment type="pathway">
    <text evidence="2 12">Amino-acid biosynthesis; L-lysine biosynthesis via DAP pathway; (S)-tetrahydrodipicolinate from L-aspartate: step 3/4.</text>
</comment>
<evidence type="ECO:0000256" key="9">
    <source>
        <dbReference type="ARBA" id="ARBA00023239"/>
    </source>
</evidence>
<keyword evidence="10 12" id="KW-0704">Schiff base</keyword>
<evidence type="ECO:0000256" key="6">
    <source>
        <dbReference type="ARBA" id="ARBA00022605"/>
    </source>
</evidence>
<dbReference type="CDD" id="cd00950">
    <property type="entry name" value="DHDPS"/>
    <property type="match status" value="1"/>
</dbReference>
<dbReference type="Pfam" id="PF00701">
    <property type="entry name" value="DHDPS"/>
    <property type="match status" value="1"/>
</dbReference>
<dbReference type="PANTHER" id="PTHR12128">
    <property type="entry name" value="DIHYDRODIPICOLINATE SYNTHASE"/>
    <property type="match status" value="1"/>
</dbReference>
<name>A0ABV3YRI8_9PSED</name>
<dbReference type="EMBL" id="JBFTEG010000003">
    <property type="protein sequence ID" value="MEX6501774.1"/>
    <property type="molecule type" value="Genomic_DNA"/>
</dbReference>
<keyword evidence="9 12" id="KW-0456">Lyase</keyword>
<accession>A0ABV3YRI8</accession>
<keyword evidence="6 12" id="KW-0028">Amino-acid biosynthesis</keyword>
<evidence type="ECO:0000256" key="2">
    <source>
        <dbReference type="ARBA" id="ARBA00005120"/>
    </source>
</evidence>
<evidence type="ECO:0000313" key="15">
    <source>
        <dbReference type="Proteomes" id="UP001560296"/>
    </source>
</evidence>
<dbReference type="PIRSF" id="PIRSF001365">
    <property type="entry name" value="DHDPS"/>
    <property type="match status" value="1"/>
</dbReference>
<dbReference type="Gene3D" id="3.20.20.70">
    <property type="entry name" value="Aldolase class I"/>
    <property type="match status" value="1"/>
</dbReference>
<sequence length="288" mass="31027">MSNFRGIWVALVTPFRSGEIDFAALRSLVSRLMDDGVAGVVVCGSTGEAAALSHDEQLAVLDAVLQWVPPEQVIMGLAGNNLRELLAFQLKIQLRSPAGLLVPAPYYIRPSQQGLEAFFQTVADAASVPLVLYDIPYRTGVRMERETLRRIVQHPRIAAIKDCGGDPETTMVLIADGEVAVLAGEDQQIFGHLCLGGAGAISASAHIRADLYVLMQRQLEQGELAAARRTFYRLLPWIQAAFAEPNPAAIKGALALQGMMANELREPMQACTPATVERVRGALAAIAD</sequence>
<comment type="caution">
    <text evidence="12">Was originally thought to be a dihydrodipicolinate synthase (DHDPS), catalyzing the condensation of (S)-aspartate-beta-semialdehyde [(S)-ASA] and pyruvate to dihydrodipicolinate (DHDP). However, it was shown in E.coli that the product of the enzymatic reaction is not dihydrodipicolinate but in fact (4S)-4-hydroxy-2,3,4,5-tetrahydro-(2S)-dipicolinic acid (HTPA), and that the consecutive dehydration reaction leading to DHDP is not spontaneous but catalyzed by DapB.</text>
</comment>
<dbReference type="EC" id="4.3.3.7" evidence="4 12"/>
<dbReference type="InterPro" id="IPR005263">
    <property type="entry name" value="DapA"/>
</dbReference>
<comment type="catalytic activity">
    <reaction evidence="11 12">
        <text>L-aspartate 4-semialdehyde + pyruvate = (2S,4S)-4-hydroxy-2,3,4,5-tetrahydrodipicolinate + H2O + H(+)</text>
        <dbReference type="Rhea" id="RHEA:34171"/>
        <dbReference type="ChEBI" id="CHEBI:15361"/>
        <dbReference type="ChEBI" id="CHEBI:15377"/>
        <dbReference type="ChEBI" id="CHEBI:15378"/>
        <dbReference type="ChEBI" id="CHEBI:67139"/>
        <dbReference type="ChEBI" id="CHEBI:537519"/>
        <dbReference type="EC" id="4.3.3.7"/>
    </reaction>
</comment>
<feature type="binding site" evidence="12">
    <location>
        <position position="201"/>
    </location>
    <ligand>
        <name>pyruvate</name>
        <dbReference type="ChEBI" id="CHEBI:15361"/>
    </ligand>
</feature>
<evidence type="ECO:0000256" key="8">
    <source>
        <dbReference type="ARBA" id="ARBA00023154"/>
    </source>
</evidence>
<dbReference type="InterPro" id="IPR002220">
    <property type="entry name" value="DapA-like"/>
</dbReference>
<dbReference type="Proteomes" id="UP001560296">
    <property type="component" value="Unassembled WGS sequence"/>
</dbReference>
<feature type="binding site" evidence="12">
    <location>
        <position position="46"/>
    </location>
    <ligand>
        <name>pyruvate</name>
        <dbReference type="ChEBI" id="CHEBI:15361"/>
    </ligand>
</feature>
<evidence type="ECO:0000256" key="5">
    <source>
        <dbReference type="ARBA" id="ARBA00022490"/>
    </source>
</evidence>
<evidence type="ECO:0000256" key="4">
    <source>
        <dbReference type="ARBA" id="ARBA00012086"/>
    </source>
</evidence>
<dbReference type="PROSITE" id="PS00666">
    <property type="entry name" value="DHDPS_2"/>
    <property type="match status" value="1"/>
</dbReference>
<feature type="active site" description="Schiff-base intermediate with substrate" evidence="12">
    <location>
        <position position="161"/>
    </location>
</feature>